<accession>A0A5J9TDJ1</accession>
<gene>
    <name evidence="1" type="ORF">EJB05_42897</name>
</gene>
<feature type="non-terminal residue" evidence="1">
    <location>
        <position position="1"/>
    </location>
</feature>
<dbReference type="EMBL" id="RWGY01000039">
    <property type="protein sequence ID" value="TVU09425.1"/>
    <property type="molecule type" value="Genomic_DNA"/>
</dbReference>
<keyword evidence="2" id="KW-1185">Reference proteome</keyword>
<evidence type="ECO:0000313" key="2">
    <source>
        <dbReference type="Proteomes" id="UP000324897"/>
    </source>
</evidence>
<sequence length="162" mass="16769">MDNPPPPPLDPSLAPVLLFDCGPGGAEPADGNGARLVYSIPKRQLVPASGMGGLVDDVNWITPQEWALTLDPDTRGASLCDPFTSRTMQLPPDTDSLLASSDDTRCVVSTPRPTDPGFLVLVIHLTDPVICATAAPGEAGGSSTSTSPSKSMMVTLILATES</sequence>
<dbReference type="Gramene" id="TVU09425">
    <property type="protein sequence ID" value="TVU09425"/>
    <property type="gene ID" value="EJB05_42897"/>
</dbReference>
<name>A0A5J9TDJ1_9POAL</name>
<dbReference type="OrthoDB" id="691666at2759"/>
<comment type="caution">
    <text evidence="1">The sequence shown here is derived from an EMBL/GenBank/DDBJ whole genome shotgun (WGS) entry which is preliminary data.</text>
</comment>
<dbReference type="AlphaFoldDB" id="A0A5J9TDJ1"/>
<protein>
    <recommendedName>
        <fullName evidence="3">DUF1618 domain-containing protein</fullName>
    </recommendedName>
</protein>
<evidence type="ECO:0000313" key="1">
    <source>
        <dbReference type="EMBL" id="TVU09425.1"/>
    </source>
</evidence>
<evidence type="ECO:0008006" key="3">
    <source>
        <dbReference type="Google" id="ProtNLM"/>
    </source>
</evidence>
<dbReference type="Proteomes" id="UP000324897">
    <property type="component" value="Chromosome 3"/>
</dbReference>
<organism evidence="1 2">
    <name type="scientific">Eragrostis curvula</name>
    <name type="common">weeping love grass</name>
    <dbReference type="NCBI Taxonomy" id="38414"/>
    <lineage>
        <taxon>Eukaryota</taxon>
        <taxon>Viridiplantae</taxon>
        <taxon>Streptophyta</taxon>
        <taxon>Embryophyta</taxon>
        <taxon>Tracheophyta</taxon>
        <taxon>Spermatophyta</taxon>
        <taxon>Magnoliopsida</taxon>
        <taxon>Liliopsida</taxon>
        <taxon>Poales</taxon>
        <taxon>Poaceae</taxon>
        <taxon>PACMAD clade</taxon>
        <taxon>Chloridoideae</taxon>
        <taxon>Eragrostideae</taxon>
        <taxon>Eragrostidinae</taxon>
        <taxon>Eragrostis</taxon>
    </lineage>
</organism>
<proteinExistence type="predicted"/>
<reference evidence="1 2" key="1">
    <citation type="journal article" date="2019" name="Sci. Rep.">
        <title>A high-quality genome of Eragrostis curvula grass provides insights into Poaceae evolution and supports new strategies to enhance forage quality.</title>
        <authorList>
            <person name="Carballo J."/>
            <person name="Santos B.A.C.M."/>
            <person name="Zappacosta D."/>
            <person name="Garbus I."/>
            <person name="Selva J.P."/>
            <person name="Gallo C.A."/>
            <person name="Diaz A."/>
            <person name="Albertini E."/>
            <person name="Caccamo M."/>
            <person name="Echenique V."/>
        </authorList>
    </citation>
    <scope>NUCLEOTIDE SEQUENCE [LARGE SCALE GENOMIC DNA]</scope>
    <source>
        <strain evidence="2">cv. Victoria</strain>
        <tissue evidence="1">Leaf</tissue>
    </source>
</reference>